<name>A0A6A6L9T4_HEVBR</name>
<dbReference type="Proteomes" id="UP000467840">
    <property type="component" value="Chromosome 18"/>
</dbReference>
<keyword evidence="5" id="KW-1185">Reference proteome</keyword>
<dbReference type="AlphaFoldDB" id="A0A6A6L9T4"/>
<protein>
    <recommendedName>
        <fullName evidence="3">CCHC-type domain-containing protein</fullName>
    </recommendedName>
</protein>
<feature type="compositionally biased region" description="Low complexity" evidence="2">
    <location>
        <begin position="400"/>
        <end position="415"/>
    </location>
</feature>
<comment type="caution">
    <text evidence="4">The sequence shown here is derived from an EMBL/GenBank/DDBJ whole genome shotgun (WGS) entry which is preliminary data.</text>
</comment>
<evidence type="ECO:0000259" key="3">
    <source>
        <dbReference type="PROSITE" id="PS50158"/>
    </source>
</evidence>
<dbReference type="PANTHER" id="PTHR31286:SF178">
    <property type="entry name" value="DUF4283 DOMAIN-CONTAINING PROTEIN"/>
    <property type="match status" value="1"/>
</dbReference>
<evidence type="ECO:0000313" key="4">
    <source>
        <dbReference type="EMBL" id="KAF2297225.1"/>
    </source>
</evidence>
<keyword evidence="1" id="KW-0479">Metal-binding</keyword>
<feature type="compositionally biased region" description="Polar residues" evidence="2">
    <location>
        <begin position="334"/>
        <end position="345"/>
    </location>
</feature>
<dbReference type="EMBL" id="JAAGAX010000012">
    <property type="protein sequence ID" value="KAF2297225.1"/>
    <property type="molecule type" value="Genomic_DNA"/>
</dbReference>
<dbReference type="PANTHER" id="PTHR31286">
    <property type="entry name" value="GLYCINE-RICH CELL WALL STRUCTURAL PROTEIN 1.8-LIKE"/>
    <property type="match status" value="1"/>
</dbReference>
<feature type="domain" description="CCHC-type" evidence="3">
    <location>
        <begin position="177"/>
        <end position="190"/>
    </location>
</feature>
<dbReference type="InterPro" id="IPR025558">
    <property type="entry name" value="DUF4283"/>
</dbReference>
<dbReference type="PROSITE" id="PS50158">
    <property type="entry name" value="ZF_CCHC"/>
    <property type="match status" value="1"/>
</dbReference>
<dbReference type="PROSITE" id="PS51257">
    <property type="entry name" value="PROKAR_LIPOPROTEIN"/>
    <property type="match status" value="1"/>
</dbReference>
<feature type="compositionally biased region" description="Basic and acidic residues" evidence="2">
    <location>
        <begin position="371"/>
        <end position="384"/>
    </location>
</feature>
<accession>A0A6A6L9T4</accession>
<feature type="region of interest" description="Disordered" evidence="2">
    <location>
        <begin position="304"/>
        <end position="421"/>
    </location>
</feature>
<keyword evidence="1" id="KW-0862">Zinc</keyword>
<dbReference type="GO" id="GO:0008270">
    <property type="term" value="F:zinc ion binding"/>
    <property type="evidence" value="ECO:0007669"/>
    <property type="project" value="UniProtKB-KW"/>
</dbReference>
<dbReference type="Pfam" id="PF14392">
    <property type="entry name" value="zf-CCHC_4"/>
    <property type="match status" value="1"/>
</dbReference>
<dbReference type="GO" id="GO:0003676">
    <property type="term" value="F:nucleic acid binding"/>
    <property type="evidence" value="ECO:0007669"/>
    <property type="project" value="InterPro"/>
</dbReference>
<sequence length="421" mass="47687">MKDNRLLSTNVTIMVSGCLLEACDVPLYQSPLTGGDFQVKRRPDGSFIFIFLDLEEKEKVYNEGPWSIDNNLLVFKKWPPDKPLHEVDFSLNEFWVQIHGLPPWNWNKENAERIGNLFGGIICMDESTFCKQKQANYLRIRVCVKVSKPLRTGFFVTNTGGKRDWVRFKYERLPTFCFKCGIIGHIVKNCNTSENNTENREESDKQFRYGMWLVAKNSKPLPMLNPTQVSLQGNDPTVNPQIPQTKTQNISLSIVPFTDQNIDSIVMRMARSDHAPVIGPSLKLGYNYTVSSELLSSVNLNPQKDKRDCGCRPGEDAEARSQNRSEQRYRVVENSAQQGYNSGSKTKMEKKAREQTSNQIIFEDNNGVEQSKGDENKVKNDKKIVINNQASNAEEENKAESSSPSQSSEAQVASQKPPLSS</sequence>
<organism evidence="4 5">
    <name type="scientific">Hevea brasiliensis</name>
    <name type="common">Para rubber tree</name>
    <name type="synonym">Siphonia brasiliensis</name>
    <dbReference type="NCBI Taxonomy" id="3981"/>
    <lineage>
        <taxon>Eukaryota</taxon>
        <taxon>Viridiplantae</taxon>
        <taxon>Streptophyta</taxon>
        <taxon>Embryophyta</taxon>
        <taxon>Tracheophyta</taxon>
        <taxon>Spermatophyta</taxon>
        <taxon>Magnoliopsida</taxon>
        <taxon>eudicotyledons</taxon>
        <taxon>Gunneridae</taxon>
        <taxon>Pentapetalae</taxon>
        <taxon>rosids</taxon>
        <taxon>fabids</taxon>
        <taxon>Malpighiales</taxon>
        <taxon>Euphorbiaceae</taxon>
        <taxon>Crotonoideae</taxon>
        <taxon>Micrandreae</taxon>
        <taxon>Hevea</taxon>
    </lineage>
</organism>
<gene>
    <name evidence="4" type="ORF">GH714_019655</name>
</gene>
<proteinExistence type="predicted"/>
<dbReference type="InterPro" id="IPR001878">
    <property type="entry name" value="Znf_CCHC"/>
</dbReference>
<evidence type="ECO:0000313" key="5">
    <source>
        <dbReference type="Proteomes" id="UP000467840"/>
    </source>
</evidence>
<dbReference type="Pfam" id="PF14111">
    <property type="entry name" value="DUF4283"/>
    <property type="match status" value="1"/>
</dbReference>
<reference evidence="4 5" key="1">
    <citation type="journal article" date="2020" name="Mol. Plant">
        <title>The Chromosome-Based Rubber Tree Genome Provides New Insights into Spurge Genome Evolution and Rubber Biosynthesis.</title>
        <authorList>
            <person name="Liu J."/>
            <person name="Shi C."/>
            <person name="Shi C.C."/>
            <person name="Li W."/>
            <person name="Zhang Q.J."/>
            <person name="Zhang Y."/>
            <person name="Li K."/>
            <person name="Lu H.F."/>
            <person name="Shi C."/>
            <person name="Zhu S.T."/>
            <person name="Xiao Z.Y."/>
            <person name="Nan H."/>
            <person name="Yue Y."/>
            <person name="Zhu X.G."/>
            <person name="Wu Y."/>
            <person name="Hong X.N."/>
            <person name="Fan G.Y."/>
            <person name="Tong Y."/>
            <person name="Zhang D."/>
            <person name="Mao C.L."/>
            <person name="Liu Y.L."/>
            <person name="Hao S.J."/>
            <person name="Liu W.Q."/>
            <person name="Lv M.Q."/>
            <person name="Zhang H.B."/>
            <person name="Liu Y."/>
            <person name="Hu-Tang G.R."/>
            <person name="Wang J.P."/>
            <person name="Wang J.H."/>
            <person name="Sun Y.H."/>
            <person name="Ni S.B."/>
            <person name="Chen W.B."/>
            <person name="Zhang X.C."/>
            <person name="Jiao Y.N."/>
            <person name="Eichler E.E."/>
            <person name="Li G.H."/>
            <person name="Liu X."/>
            <person name="Gao L.Z."/>
        </authorList>
    </citation>
    <scope>NUCLEOTIDE SEQUENCE [LARGE SCALE GENOMIC DNA]</scope>
    <source>
        <strain evidence="5">cv. GT1</strain>
        <tissue evidence="4">Leaf</tissue>
    </source>
</reference>
<dbReference type="InterPro" id="IPR040256">
    <property type="entry name" value="At4g02000-like"/>
</dbReference>
<evidence type="ECO:0000256" key="2">
    <source>
        <dbReference type="SAM" id="MobiDB-lite"/>
    </source>
</evidence>
<dbReference type="InterPro" id="IPR025836">
    <property type="entry name" value="Zn_knuckle_CX2CX4HX4C"/>
</dbReference>
<feature type="compositionally biased region" description="Basic and acidic residues" evidence="2">
    <location>
        <begin position="304"/>
        <end position="331"/>
    </location>
</feature>
<evidence type="ECO:0000256" key="1">
    <source>
        <dbReference type="PROSITE-ProRule" id="PRU00047"/>
    </source>
</evidence>
<keyword evidence="1" id="KW-0863">Zinc-finger</keyword>